<sequence>MIEIVDAKTIANIFEMSDRSVRRFASKGIFIKHQNGQYDIAGCVKGYIQYIKKQTEIEIRRKLKKEQNL</sequence>
<dbReference type="RefSeq" id="WP_007063232.1">
    <property type="nucleotide sequence ID" value="NC_014565.1"/>
</dbReference>
<keyword evidence="3" id="KW-1185">Reference proteome</keyword>
<dbReference type="KEGG" id="cck:Ccar_25920"/>
<accession>C6PZY0</accession>
<protein>
    <recommendedName>
        <fullName evidence="4">DNA-binding protein</fullName>
    </recommendedName>
</protein>
<organism evidence="2 3">
    <name type="scientific">Clostridium carboxidivorans P7</name>
    <dbReference type="NCBI Taxonomy" id="536227"/>
    <lineage>
        <taxon>Bacteria</taxon>
        <taxon>Bacillati</taxon>
        <taxon>Bacillota</taxon>
        <taxon>Clostridia</taxon>
        <taxon>Eubacteriales</taxon>
        <taxon>Clostridiaceae</taxon>
        <taxon>Clostridium</taxon>
    </lineage>
</organism>
<dbReference type="EMBL" id="ACVI01000103">
    <property type="protein sequence ID" value="EET85190.1"/>
    <property type="molecule type" value="Genomic_DNA"/>
</dbReference>
<evidence type="ECO:0000313" key="2">
    <source>
        <dbReference type="EMBL" id="EET85190.1"/>
    </source>
</evidence>
<name>C6PZY0_9CLOT</name>
<dbReference type="EMBL" id="HM590571">
    <property type="protein sequence ID" value="ADO12132.1"/>
    <property type="molecule type" value="Genomic_DNA"/>
</dbReference>
<evidence type="ECO:0000313" key="1">
    <source>
        <dbReference type="EMBL" id="ADO12132.1"/>
    </source>
</evidence>
<reference evidence="1" key="2">
    <citation type="journal article" date="2010" name="PLoS ONE">
        <title>Genomic analysis of carbon monoxide utilization and butanol production by Clostridium carboxidivorans strain P7T.</title>
        <authorList>
            <person name="Bruant G."/>
            <person name="Levesque M.-J."/>
            <person name="Peter C."/>
            <person name="Guiot S.R."/>
            <person name="Masson L."/>
        </authorList>
    </citation>
    <scope>NUCLEOTIDE SEQUENCE</scope>
    <source>
        <strain evidence="1">P7</strain>
        <plasmid evidence="1">p19</plasmid>
    </source>
</reference>
<reference evidence="2 3" key="1">
    <citation type="submission" date="2009-06" db="EMBL/GenBank/DDBJ databases">
        <title>The draft genome of Clostridium carboxidivorans P7.</title>
        <authorList>
            <consortium name="US DOE Joint Genome Institute (JGI-PGF)"/>
            <person name="Lucas S."/>
            <person name="Copeland A."/>
            <person name="Lapidus A."/>
            <person name="Glavina del Rio T."/>
            <person name="Tice H."/>
            <person name="Bruce D."/>
            <person name="Goodwin L."/>
            <person name="Pitluck S."/>
            <person name="Larimer F."/>
            <person name="Land M.L."/>
            <person name="Hauser L."/>
            <person name="Hemme C.L."/>
        </authorList>
    </citation>
    <scope>NUCLEOTIDE SEQUENCE [LARGE SCALE GENOMIC DNA]</scope>
    <source>
        <strain evidence="2 3">P7</strain>
    </source>
</reference>
<evidence type="ECO:0008006" key="4">
    <source>
        <dbReference type="Google" id="ProtNLM"/>
    </source>
</evidence>
<evidence type="ECO:0000313" key="3">
    <source>
        <dbReference type="Proteomes" id="UP000004198"/>
    </source>
</evidence>
<gene>
    <name evidence="1" type="ORF">Ccar_4292</name>
    <name evidence="2" type="ORF">CcarbDRAFT_4347</name>
</gene>
<dbReference type="Proteomes" id="UP000004198">
    <property type="component" value="Unassembled WGS sequence"/>
</dbReference>
<keyword evidence="1" id="KW-0614">Plasmid</keyword>
<geneLocation type="plasmid" evidence="1">
    <name>p19</name>
</geneLocation>
<dbReference type="AlphaFoldDB" id="C6PZY0"/>
<dbReference type="PATRIC" id="fig|536227.13.peg.14"/>
<proteinExistence type="predicted"/>